<name>A0ABT9H580_9SPHN</name>
<dbReference type="Proteomes" id="UP001235664">
    <property type="component" value="Unassembled WGS sequence"/>
</dbReference>
<accession>A0ABT9H580</accession>
<organism evidence="1 2">
    <name type="scientific">Qipengyuania benthica</name>
    <dbReference type="NCBI Taxonomy" id="3067651"/>
    <lineage>
        <taxon>Bacteria</taxon>
        <taxon>Pseudomonadati</taxon>
        <taxon>Pseudomonadota</taxon>
        <taxon>Alphaproteobacteria</taxon>
        <taxon>Sphingomonadales</taxon>
        <taxon>Erythrobacteraceae</taxon>
        <taxon>Qipengyuania</taxon>
    </lineage>
</organism>
<proteinExistence type="predicted"/>
<comment type="caution">
    <text evidence="1">The sequence shown here is derived from an EMBL/GenBank/DDBJ whole genome shotgun (WGS) entry which is preliminary data.</text>
</comment>
<evidence type="ECO:0000313" key="2">
    <source>
        <dbReference type="Proteomes" id="UP001235664"/>
    </source>
</evidence>
<dbReference type="EMBL" id="JAVAIL010000001">
    <property type="protein sequence ID" value="MDP4538451.1"/>
    <property type="molecule type" value="Genomic_DNA"/>
</dbReference>
<reference evidence="1 2" key="1">
    <citation type="submission" date="2023-08" db="EMBL/GenBank/DDBJ databases">
        <title>genomic of DY56.</title>
        <authorList>
            <person name="Wang Y."/>
        </authorList>
    </citation>
    <scope>NUCLEOTIDE SEQUENCE [LARGE SCALE GENOMIC DNA]</scope>
    <source>
        <strain evidence="1 2">DY56-A-20</strain>
    </source>
</reference>
<keyword evidence="2" id="KW-1185">Reference proteome</keyword>
<gene>
    <name evidence="1" type="ORF">Q9K01_02260</name>
</gene>
<evidence type="ECO:0000313" key="1">
    <source>
        <dbReference type="EMBL" id="MDP4538451.1"/>
    </source>
</evidence>
<sequence length="70" mass="7615">MDKISHRETAILRIEAGSQDRGARFEAAPGHGFSAGMNPKMAAREMIQQSCEKRRIGDIGQAKPVDATFA</sequence>
<protein>
    <submittedName>
        <fullName evidence="1">Uncharacterized protein</fullName>
    </submittedName>
</protein>